<comment type="caution">
    <text evidence="2">The sequence shown here is derived from an EMBL/GenBank/DDBJ whole genome shotgun (WGS) entry which is preliminary data.</text>
</comment>
<organism evidence="2 3">
    <name type="scientific">Cephalotrichum gorgonifer</name>
    <dbReference type="NCBI Taxonomy" id="2041049"/>
    <lineage>
        <taxon>Eukaryota</taxon>
        <taxon>Fungi</taxon>
        <taxon>Dikarya</taxon>
        <taxon>Ascomycota</taxon>
        <taxon>Pezizomycotina</taxon>
        <taxon>Sordariomycetes</taxon>
        <taxon>Hypocreomycetidae</taxon>
        <taxon>Microascales</taxon>
        <taxon>Microascaceae</taxon>
        <taxon>Cephalotrichum</taxon>
    </lineage>
</organism>
<name>A0AAE8MPB1_9PEZI</name>
<dbReference type="AlphaFoldDB" id="A0AAE8MPB1"/>
<feature type="compositionally biased region" description="Basic and acidic residues" evidence="1">
    <location>
        <begin position="1"/>
        <end position="13"/>
    </location>
</feature>
<gene>
    <name evidence="2" type="ORF">DNG_00537</name>
</gene>
<proteinExistence type="predicted"/>
<keyword evidence="3" id="KW-1185">Reference proteome</keyword>
<evidence type="ECO:0000313" key="3">
    <source>
        <dbReference type="Proteomes" id="UP001187682"/>
    </source>
</evidence>
<protein>
    <submittedName>
        <fullName evidence="2">Uncharacterized protein</fullName>
    </submittedName>
</protein>
<sequence>MEEPHGDSREREAGGVAPPQMPMEGEGCAHKKTGTRVG</sequence>
<dbReference type="EMBL" id="ONZQ02000001">
    <property type="protein sequence ID" value="SPN97021.1"/>
    <property type="molecule type" value="Genomic_DNA"/>
</dbReference>
<accession>A0AAE8MPB1</accession>
<evidence type="ECO:0000313" key="2">
    <source>
        <dbReference type="EMBL" id="SPN97021.1"/>
    </source>
</evidence>
<reference evidence="2" key="1">
    <citation type="submission" date="2018-03" db="EMBL/GenBank/DDBJ databases">
        <authorList>
            <person name="Guldener U."/>
        </authorList>
    </citation>
    <scope>NUCLEOTIDE SEQUENCE</scope>
</reference>
<dbReference type="Proteomes" id="UP001187682">
    <property type="component" value="Unassembled WGS sequence"/>
</dbReference>
<feature type="region of interest" description="Disordered" evidence="1">
    <location>
        <begin position="1"/>
        <end position="38"/>
    </location>
</feature>
<evidence type="ECO:0000256" key="1">
    <source>
        <dbReference type="SAM" id="MobiDB-lite"/>
    </source>
</evidence>